<accession>A0AAX1VTU0</accession>
<dbReference type="EMBL" id="RBNX01000184">
    <property type="protein sequence ID" value="RML78182.1"/>
    <property type="molecule type" value="Genomic_DNA"/>
</dbReference>
<name>A0AAX1VTU0_PSEAJ</name>
<reference evidence="1 2" key="1">
    <citation type="submission" date="2018-08" db="EMBL/GenBank/DDBJ databases">
        <title>Recombination of ecologically and evolutionarily significant loci maintains genetic cohesion in the Pseudomonas syringae species complex.</title>
        <authorList>
            <person name="Dillon M."/>
            <person name="Thakur S."/>
            <person name="Almeida R.N.D."/>
            <person name="Weir B.S."/>
            <person name="Guttman D.S."/>
        </authorList>
    </citation>
    <scope>NUCLEOTIDE SEQUENCE [LARGE SCALE GENOMIC DNA]</scope>
    <source>
        <strain evidence="1 2">ICMP 2851</strain>
    </source>
</reference>
<proteinExistence type="predicted"/>
<evidence type="ECO:0000313" key="1">
    <source>
        <dbReference type="EMBL" id="RML78182.1"/>
    </source>
</evidence>
<dbReference type="AlphaFoldDB" id="A0AAX1VTU0"/>
<organism evidence="1 2">
    <name type="scientific">Pseudomonas amygdali pv. tabaci</name>
    <name type="common">Pseudomonas syringae pv. tabaci</name>
    <dbReference type="NCBI Taxonomy" id="322"/>
    <lineage>
        <taxon>Bacteria</taxon>
        <taxon>Pseudomonadati</taxon>
        <taxon>Pseudomonadota</taxon>
        <taxon>Gammaproteobacteria</taxon>
        <taxon>Pseudomonadales</taxon>
        <taxon>Pseudomonadaceae</taxon>
        <taxon>Pseudomonas</taxon>
        <taxon>Pseudomonas amygdali</taxon>
    </lineage>
</organism>
<comment type="caution">
    <text evidence="1">The sequence shown here is derived from an EMBL/GenBank/DDBJ whole genome shotgun (WGS) entry which is preliminary data.</text>
</comment>
<evidence type="ECO:0000313" key="2">
    <source>
        <dbReference type="Proteomes" id="UP000280350"/>
    </source>
</evidence>
<sequence length="103" mass="11733">MRETSAGVALRYLIDQAMNAPFVRCELQKRRTIQQVFKVQRRALADQFKRKAEGLVDSFMAGKRHDLKTMINAIMAIDAQAETRLTGRCEHPKLSAVTDELAR</sequence>
<gene>
    <name evidence="1" type="ORF">ALQ89_04687</name>
</gene>
<dbReference type="Proteomes" id="UP000280350">
    <property type="component" value="Unassembled WGS sequence"/>
</dbReference>
<protein>
    <submittedName>
        <fullName evidence="1">Uncharacterized protein</fullName>
    </submittedName>
</protein>